<name>A0ABS5S3A0_9FLAO</name>
<gene>
    <name evidence="1" type="ORF">KIV10_05565</name>
</gene>
<keyword evidence="2" id="KW-1185">Reference proteome</keyword>
<sequence>MSTLLNDLATFKKHVTINFDFDFDLVLPYIKKAERKHIKPVTGRGMYEDYTETPPDAGKPLEVLELLQEASSNLAMLAYTFVGIIQVSDNGFHISQNQNSTPADWWQIKDLRRSLLNTGNEAIDEALAIMEANPNDFADWVEEDGYTVFREFYVRKTQDFQKYFNIENSRQTFLKLKPHLRKVEQQFFNEVLGEATTIQIKAEANEEAKKALYLAQAAQVALTIASITNEGIFEFTPQGLFVATSEVPGEKKNSLPDAAIDHLSRVKNEEGNAYLRKLIAHLTAFPQTFIAYHLREAKPTPSPAYNTKSTLSL</sequence>
<accession>A0ABS5S3A0</accession>
<dbReference type="Pfam" id="PF20459">
    <property type="entry name" value="DUF6712"/>
    <property type="match status" value="2"/>
</dbReference>
<dbReference type="Proteomes" id="UP001297092">
    <property type="component" value="Unassembled WGS sequence"/>
</dbReference>
<dbReference type="RefSeq" id="WP_214112501.1">
    <property type="nucleotide sequence ID" value="NZ_JAHCTB010000002.1"/>
</dbReference>
<reference evidence="1 2" key="1">
    <citation type="submission" date="2021-05" db="EMBL/GenBank/DDBJ databases">
        <title>Aequorivita echinoideorum JCM 30378 genome.</title>
        <authorList>
            <person name="Zhang H."/>
            <person name="Li C."/>
        </authorList>
    </citation>
    <scope>NUCLEOTIDE SEQUENCE [LARGE SCALE GENOMIC DNA]</scope>
    <source>
        <strain evidence="1 2">JCM30378</strain>
    </source>
</reference>
<comment type="caution">
    <text evidence="1">The sequence shown here is derived from an EMBL/GenBank/DDBJ whole genome shotgun (WGS) entry which is preliminary data.</text>
</comment>
<protein>
    <submittedName>
        <fullName evidence="1">Uncharacterized protein</fullName>
    </submittedName>
</protein>
<evidence type="ECO:0000313" key="2">
    <source>
        <dbReference type="Proteomes" id="UP001297092"/>
    </source>
</evidence>
<dbReference type="EMBL" id="JAHCTB010000002">
    <property type="protein sequence ID" value="MBT0607644.1"/>
    <property type="molecule type" value="Genomic_DNA"/>
</dbReference>
<dbReference type="InterPro" id="IPR046558">
    <property type="entry name" value="DUF6712"/>
</dbReference>
<evidence type="ECO:0000313" key="1">
    <source>
        <dbReference type="EMBL" id="MBT0607644.1"/>
    </source>
</evidence>
<organism evidence="1 2">
    <name type="scientific">Aequorivita echinoideorum</name>
    <dbReference type="NCBI Taxonomy" id="1549647"/>
    <lineage>
        <taxon>Bacteria</taxon>
        <taxon>Pseudomonadati</taxon>
        <taxon>Bacteroidota</taxon>
        <taxon>Flavobacteriia</taxon>
        <taxon>Flavobacteriales</taxon>
        <taxon>Flavobacteriaceae</taxon>
        <taxon>Aequorivita</taxon>
    </lineage>
</organism>
<proteinExistence type="predicted"/>